<dbReference type="PANTHER" id="PTHR11006">
    <property type="entry name" value="PROTEIN ARGININE N-METHYLTRANSFERASE"/>
    <property type="match status" value="1"/>
</dbReference>
<keyword evidence="5" id="KW-0687">Ribonucleoprotein</keyword>
<dbReference type="GO" id="GO:0005840">
    <property type="term" value="C:ribosome"/>
    <property type="evidence" value="ECO:0007669"/>
    <property type="project" value="UniProtKB-KW"/>
</dbReference>
<dbReference type="GO" id="GO:0032259">
    <property type="term" value="P:methylation"/>
    <property type="evidence" value="ECO:0007669"/>
    <property type="project" value="UniProtKB-KW"/>
</dbReference>
<proteinExistence type="predicted"/>
<keyword evidence="1 5" id="KW-0489">Methyltransferase</keyword>
<sequence>MYSLGAYGSMIADRLRVDAYTEALRKTVRKGSIVAEIGTGPGIFAVLACQLGAERVFAIEPAEIIQVAREVAAANGCSGKIEFFEDFSHRVTLPVRADVILSDLRGILPLFERHIPAIVDARHRFIAPGGKMIPRRDTLWAAIVEAPKPYGEIVDPWDQNPFCQNLRPARQLAVNGAQKVRVSPGQLLTGPKLWATLEYDSIENPDVQGDLEWTVDRAGTGHGIVLWFDADLAEGVSISNAPGAPETVYGSFFFPWAEPVPLEQGQTVYVSLSAKLMESDYLWRWTTRIGPVSWSNTSPVHFDQSQFAGAVLSATQLRRIAADYVPRLSDEGILRRRTFELMDGTLSLEGIAYRLAAEFPQRFSTWREALSYAGVVSQEYGR</sequence>
<dbReference type="Pfam" id="PF06325">
    <property type="entry name" value="PrmA"/>
    <property type="match status" value="1"/>
</dbReference>
<dbReference type="EMBL" id="JACDQQ010001347">
    <property type="protein sequence ID" value="MBA0086078.1"/>
    <property type="molecule type" value="Genomic_DNA"/>
</dbReference>
<evidence type="ECO:0000313" key="6">
    <source>
        <dbReference type="Proteomes" id="UP000567293"/>
    </source>
</evidence>
<evidence type="ECO:0000313" key="5">
    <source>
        <dbReference type="EMBL" id="MBA0086078.1"/>
    </source>
</evidence>
<dbReference type="InterPro" id="IPR055135">
    <property type="entry name" value="PRMT_dom"/>
</dbReference>
<protein>
    <submittedName>
        <fullName evidence="5">50S ribosomal protein L11 methyltransferase</fullName>
    </submittedName>
</protein>
<dbReference type="InterPro" id="IPR029063">
    <property type="entry name" value="SAM-dependent_MTases_sf"/>
</dbReference>
<name>A0A7V8NRD0_9BACT</name>
<organism evidence="5 6">
    <name type="scientific">Candidatus Acidiferrum panamense</name>
    <dbReference type="NCBI Taxonomy" id="2741543"/>
    <lineage>
        <taxon>Bacteria</taxon>
        <taxon>Pseudomonadati</taxon>
        <taxon>Acidobacteriota</taxon>
        <taxon>Terriglobia</taxon>
        <taxon>Candidatus Acidiferrales</taxon>
        <taxon>Candidatus Acidiferrum</taxon>
    </lineage>
</organism>
<reference evidence="5" key="1">
    <citation type="submission" date="2020-06" db="EMBL/GenBank/DDBJ databases">
        <title>Legume-microbial interactions unlock mineral nutrients during tropical forest succession.</title>
        <authorList>
            <person name="Epihov D.Z."/>
        </authorList>
    </citation>
    <scope>NUCLEOTIDE SEQUENCE [LARGE SCALE GENOMIC DNA]</scope>
    <source>
        <strain evidence="5">Pan2503</strain>
    </source>
</reference>
<dbReference type="AlphaFoldDB" id="A0A7V8NRD0"/>
<dbReference type="InterPro" id="IPR025799">
    <property type="entry name" value="Arg_MeTrfase"/>
</dbReference>
<feature type="domain" description="Protein arginine N-methyltransferase" evidence="4">
    <location>
        <begin position="138"/>
        <end position="275"/>
    </location>
</feature>
<dbReference type="PROSITE" id="PS51678">
    <property type="entry name" value="SAM_MT_PRMT"/>
    <property type="match status" value="1"/>
</dbReference>
<keyword evidence="2" id="KW-0808">Transferase</keyword>
<keyword evidence="5" id="KW-0689">Ribosomal protein</keyword>
<dbReference type="Gene3D" id="2.70.160.11">
    <property type="entry name" value="Hnrnp arginine n-methyltransferase1"/>
    <property type="match status" value="1"/>
</dbReference>
<dbReference type="Proteomes" id="UP000567293">
    <property type="component" value="Unassembled WGS sequence"/>
</dbReference>
<evidence type="ECO:0000256" key="3">
    <source>
        <dbReference type="ARBA" id="ARBA00022691"/>
    </source>
</evidence>
<dbReference type="CDD" id="cd02440">
    <property type="entry name" value="AdoMet_MTases"/>
    <property type="match status" value="1"/>
</dbReference>
<evidence type="ECO:0000256" key="2">
    <source>
        <dbReference type="ARBA" id="ARBA00022679"/>
    </source>
</evidence>
<dbReference type="Gene3D" id="3.40.50.150">
    <property type="entry name" value="Vaccinia Virus protein VP39"/>
    <property type="match status" value="1"/>
</dbReference>
<evidence type="ECO:0000256" key="1">
    <source>
        <dbReference type="ARBA" id="ARBA00022603"/>
    </source>
</evidence>
<dbReference type="GO" id="GO:0016274">
    <property type="term" value="F:protein-arginine N-methyltransferase activity"/>
    <property type="evidence" value="ECO:0007669"/>
    <property type="project" value="InterPro"/>
</dbReference>
<comment type="caution">
    <text evidence="5">The sequence shown here is derived from an EMBL/GenBank/DDBJ whole genome shotgun (WGS) entry which is preliminary data.</text>
</comment>
<dbReference type="GO" id="GO:0042054">
    <property type="term" value="F:histone methyltransferase activity"/>
    <property type="evidence" value="ECO:0007669"/>
    <property type="project" value="TreeGrafter"/>
</dbReference>
<keyword evidence="3" id="KW-0949">S-adenosyl-L-methionine</keyword>
<dbReference type="Pfam" id="PF22528">
    <property type="entry name" value="PRMT_C"/>
    <property type="match status" value="1"/>
</dbReference>
<evidence type="ECO:0000259" key="4">
    <source>
        <dbReference type="Pfam" id="PF22528"/>
    </source>
</evidence>
<gene>
    <name evidence="5" type="ORF">HRJ53_13905</name>
</gene>
<keyword evidence="6" id="KW-1185">Reference proteome</keyword>
<dbReference type="SUPFAM" id="SSF53335">
    <property type="entry name" value="S-adenosyl-L-methionine-dependent methyltransferases"/>
    <property type="match status" value="1"/>
</dbReference>
<accession>A0A7V8NRD0</accession>
<dbReference type="PANTHER" id="PTHR11006:SF4">
    <property type="entry name" value="PROTEIN ARGININE N-METHYLTRANSFERASE 7"/>
    <property type="match status" value="1"/>
</dbReference>